<dbReference type="PANTHER" id="PTHR31776:SF0">
    <property type="entry name" value="ALPHA-L-ARABINOFURANOSIDASE 1"/>
    <property type="match status" value="1"/>
</dbReference>
<organism evidence="1 2">
    <name type="scientific">Sphagnurus paluster</name>
    <dbReference type="NCBI Taxonomy" id="117069"/>
    <lineage>
        <taxon>Eukaryota</taxon>
        <taxon>Fungi</taxon>
        <taxon>Dikarya</taxon>
        <taxon>Basidiomycota</taxon>
        <taxon>Agaricomycotina</taxon>
        <taxon>Agaricomycetes</taxon>
        <taxon>Agaricomycetidae</taxon>
        <taxon>Agaricales</taxon>
        <taxon>Tricholomatineae</taxon>
        <taxon>Lyophyllaceae</taxon>
        <taxon>Sphagnurus</taxon>
    </lineage>
</organism>
<reference evidence="1" key="2">
    <citation type="submission" date="2021-10" db="EMBL/GenBank/DDBJ databases">
        <title>Phylogenomics reveals ancestral predisposition of the termite-cultivated fungus Termitomyces towards a domesticated lifestyle.</title>
        <authorList>
            <person name="Auxier B."/>
            <person name="Grum-Grzhimaylo A."/>
            <person name="Cardenas M.E."/>
            <person name="Lodge J.D."/>
            <person name="Laessoe T."/>
            <person name="Pedersen O."/>
            <person name="Smith M.E."/>
            <person name="Kuyper T.W."/>
            <person name="Franco-Molano E.A."/>
            <person name="Baroni T.J."/>
            <person name="Aanen D.K."/>
        </authorList>
    </citation>
    <scope>NUCLEOTIDE SEQUENCE</scope>
    <source>
        <strain evidence="1">D49</strain>
    </source>
</reference>
<dbReference type="Gene3D" id="2.60.120.260">
    <property type="entry name" value="Galactose-binding domain-like"/>
    <property type="match status" value="1"/>
</dbReference>
<keyword evidence="2" id="KW-1185">Reference proteome</keyword>
<dbReference type="OrthoDB" id="406864at2759"/>
<reference evidence="1" key="1">
    <citation type="submission" date="2021-02" db="EMBL/GenBank/DDBJ databases">
        <authorList>
            <person name="Nieuwenhuis M."/>
            <person name="Van De Peppel L.J.J."/>
        </authorList>
    </citation>
    <scope>NUCLEOTIDE SEQUENCE</scope>
    <source>
        <strain evidence="1">D49</strain>
    </source>
</reference>
<protein>
    <submittedName>
        <fullName evidence="1">Uncharacterized protein</fullName>
    </submittedName>
</protein>
<dbReference type="Proteomes" id="UP000717328">
    <property type="component" value="Unassembled WGS sequence"/>
</dbReference>
<evidence type="ECO:0000313" key="2">
    <source>
        <dbReference type="Proteomes" id="UP000717328"/>
    </source>
</evidence>
<dbReference type="GO" id="GO:0046556">
    <property type="term" value="F:alpha-L-arabinofuranosidase activity"/>
    <property type="evidence" value="ECO:0007669"/>
    <property type="project" value="TreeGrafter"/>
</dbReference>
<dbReference type="EMBL" id="JABCKI010005816">
    <property type="protein sequence ID" value="KAG5637616.1"/>
    <property type="molecule type" value="Genomic_DNA"/>
</dbReference>
<comment type="caution">
    <text evidence="1">The sequence shown here is derived from an EMBL/GenBank/DDBJ whole genome shotgun (WGS) entry which is preliminary data.</text>
</comment>
<sequence length="209" mass="22326">MPKTLYGQMFEDISSGDRGLYAEFGASKPGFPESHAPNTDAALLAWHPINAASLSVIAGPDPLSSALPNFLRVMVPTGASGSYLDICMQDYTSTYDASFYYRFPSASDKNVTFTVGLQTTTGKQLASSPVTVSGSQTTWTQIKTKLTPEVSPSSTANNFTTTLDGAAGLSVDFALLSLLPPTFKGRENGLRIDIAEVGAFIIVFRIETY</sequence>
<dbReference type="AlphaFoldDB" id="A0A9P7K487"/>
<proteinExistence type="predicted"/>
<evidence type="ECO:0000313" key="1">
    <source>
        <dbReference type="EMBL" id="KAG5637616.1"/>
    </source>
</evidence>
<accession>A0A9P7K487</accession>
<gene>
    <name evidence="1" type="ORF">H0H81_003950</name>
</gene>
<dbReference type="PANTHER" id="PTHR31776">
    <property type="entry name" value="ALPHA-L-ARABINOFURANOSIDASE 1"/>
    <property type="match status" value="1"/>
</dbReference>
<dbReference type="InterPro" id="IPR051563">
    <property type="entry name" value="Glycosyl_Hydrolase_51"/>
</dbReference>
<name>A0A9P7K487_9AGAR</name>